<evidence type="ECO:0000313" key="1">
    <source>
        <dbReference type="EMBL" id="CDG17272.1"/>
    </source>
</evidence>
<organism evidence="1 2">
    <name type="scientific">Xenorhabdus doucetiae</name>
    <dbReference type="NCBI Taxonomy" id="351671"/>
    <lineage>
        <taxon>Bacteria</taxon>
        <taxon>Pseudomonadati</taxon>
        <taxon>Pseudomonadota</taxon>
        <taxon>Gammaproteobacteria</taxon>
        <taxon>Enterobacterales</taxon>
        <taxon>Morganellaceae</taxon>
        <taxon>Xenorhabdus</taxon>
    </lineage>
</organism>
<dbReference type="AlphaFoldDB" id="A0A068QQI3"/>
<dbReference type="EMBL" id="FO704550">
    <property type="protein sequence ID" value="CDG17272.1"/>
    <property type="molecule type" value="Genomic_DNA"/>
</dbReference>
<dbReference type="STRING" id="351671.XDD1_1573"/>
<protein>
    <submittedName>
        <fullName evidence="1">Uncharacterized protein</fullName>
    </submittedName>
</protein>
<name>A0A068QQI3_9GAMM</name>
<sequence>MGLFYMPRNFSLLQGVFSVPAYFTTNTPEFYIHLLDTRLQACIYEN</sequence>
<dbReference type="Proteomes" id="UP000032721">
    <property type="component" value="Chromosome"/>
</dbReference>
<reference evidence="1 2" key="1">
    <citation type="submission" date="2013-07" db="EMBL/GenBank/DDBJ databases">
        <authorList>
            <person name="Genoscope - CEA"/>
        </authorList>
    </citation>
    <scope>NUCLEOTIDE SEQUENCE [LARGE SCALE GENOMIC DNA]</scope>
    <source>
        <strain evidence="2">FRM16 / DSM 17909</strain>
    </source>
</reference>
<dbReference type="HOGENOM" id="CLU_3190802_0_0_6"/>
<evidence type="ECO:0000313" key="2">
    <source>
        <dbReference type="Proteomes" id="UP000032721"/>
    </source>
</evidence>
<proteinExistence type="predicted"/>
<accession>A0A068QQI3</accession>
<gene>
    <name evidence="1" type="ORF">XDD1_1573</name>
</gene>
<dbReference type="KEGG" id="xdo:XDD1_1573"/>